<evidence type="ECO:0000256" key="1">
    <source>
        <dbReference type="HAMAP-Rule" id="MF_00861"/>
    </source>
</evidence>
<organism evidence="2 3">
    <name type="scientific">Aquibacillus albus</name>
    <dbReference type="NCBI Taxonomy" id="1168171"/>
    <lineage>
        <taxon>Bacteria</taxon>
        <taxon>Bacillati</taxon>
        <taxon>Bacillota</taxon>
        <taxon>Bacilli</taxon>
        <taxon>Bacillales</taxon>
        <taxon>Bacillaceae</taxon>
        <taxon>Aquibacillus</taxon>
    </lineage>
</organism>
<dbReference type="Gene3D" id="2.30.170.30">
    <property type="entry name" value="ethanolamine ammonia-lyase heavy chain domain like"/>
    <property type="match status" value="1"/>
</dbReference>
<dbReference type="GO" id="GO:0008851">
    <property type="term" value="F:ethanolamine ammonia-lyase activity"/>
    <property type="evidence" value="ECO:0007669"/>
    <property type="project" value="UniProtKB-EC"/>
</dbReference>
<feature type="binding site" evidence="1">
    <location>
        <position position="401"/>
    </location>
    <ligand>
        <name>adenosylcob(III)alamin</name>
        <dbReference type="ChEBI" id="CHEBI:18408"/>
    </ligand>
</feature>
<dbReference type="NCBIfam" id="NF011649">
    <property type="entry name" value="PRK15067.1"/>
    <property type="match status" value="1"/>
</dbReference>
<dbReference type="InterPro" id="IPR044939">
    <property type="entry name" value="EutB_dom_2_sf"/>
</dbReference>
<dbReference type="PANTHER" id="PTHR39329">
    <property type="entry name" value="ETHANOLAMINE AMMONIA-LYASE HEAVY CHAIN"/>
    <property type="match status" value="1"/>
</dbReference>
<comment type="caution">
    <text evidence="2">The sequence shown here is derived from an EMBL/GenBank/DDBJ whole genome shotgun (WGS) entry which is preliminary data.</text>
</comment>
<proteinExistence type="inferred from homology"/>
<comment type="similarity">
    <text evidence="1">Belongs to the EutB family.</text>
</comment>
<keyword evidence="1" id="KW-0170">Cobalt</keyword>
<comment type="cofactor">
    <cofactor evidence="1">
        <name>adenosylcob(III)alamin</name>
        <dbReference type="ChEBI" id="CHEBI:18408"/>
    </cofactor>
    <text evidence="1">Binds between the large and small subunits.</text>
</comment>
<dbReference type="Pfam" id="PF06751">
    <property type="entry name" value="EutB"/>
    <property type="match status" value="1"/>
</dbReference>
<dbReference type="InterPro" id="IPR013785">
    <property type="entry name" value="Aldolase_TIM"/>
</dbReference>
<dbReference type="PANTHER" id="PTHR39329:SF1">
    <property type="entry name" value="ETHANOLAMINE AMMONIA-LYASE LARGE SUBUNIT"/>
    <property type="match status" value="1"/>
</dbReference>
<feature type="binding site" evidence="1">
    <location>
        <position position="194"/>
    </location>
    <ligand>
        <name>adenosylcob(III)alamin</name>
        <dbReference type="ChEBI" id="CHEBI:18408"/>
    </ligand>
</feature>
<sequence length="460" mass="50754">MIKKIRLLNDTYLFKDLKEIMAKANEEKSGDQLAGIAACDAKERLAAKHVLADLTLADIRNHPLIPPENDEVSRLIEEQVDERVYEFISNWTVAELREFLLSEMARPPDIERLRLGLTSEMVAAVTKIMTNMDLIQAASKISVETTCNHTIGQKGCLAGRAQPNHPSDHIMGIRASLYEALAYGVGDAVIGINPVIDTAESVKSILTMTKEVIDSWAIPTQNCVLAHVTTQMRAIKDGAPADLIFQSLGGTELANQSFGIDIKLLDEADELIHTEGTAQGPNRWYFETGQGSELSSDAHHLVDQVTLESRCYGLAKRYKPFIVNTVVGFIGPEYLYDSKQVIRAGLEDHFMGKLQGLPMGVDVCYTNHMKADQNDMENLAILLGSAGVNFLIGVPMADDCMLNYQSTSFHDIASVRDILGLRPTPAFEAWLEKNGLMENGKLTKYAGDPSFFHQKTTLQA</sequence>
<dbReference type="InterPro" id="IPR010628">
    <property type="entry name" value="EutB"/>
</dbReference>
<reference evidence="2 3" key="1">
    <citation type="submission" date="2021-01" db="EMBL/GenBank/DDBJ databases">
        <title>Genomic Encyclopedia of Type Strains, Phase IV (KMG-IV): sequencing the most valuable type-strain genomes for metagenomic binning, comparative biology and taxonomic classification.</title>
        <authorList>
            <person name="Goeker M."/>
        </authorList>
    </citation>
    <scope>NUCLEOTIDE SEQUENCE [LARGE SCALE GENOMIC DNA]</scope>
    <source>
        <strain evidence="2 3">DSM 23711</strain>
    </source>
</reference>
<feature type="binding site" evidence="1">
    <location>
        <position position="246"/>
    </location>
    <ligand>
        <name>adenosylcob(III)alamin</name>
        <dbReference type="ChEBI" id="CHEBI:18408"/>
    </ligand>
</feature>
<dbReference type="InterPro" id="IPR044941">
    <property type="entry name" value="EutB_N_sf"/>
</dbReference>
<dbReference type="Gene3D" id="1.10.220.70">
    <property type="entry name" value="lyase"/>
    <property type="match status" value="1"/>
</dbReference>
<feature type="binding site" evidence="1">
    <location>
        <position position="362"/>
    </location>
    <ligand>
        <name>substrate</name>
    </ligand>
</feature>
<evidence type="ECO:0000313" key="2">
    <source>
        <dbReference type="EMBL" id="MBM7570186.1"/>
    </source>
</evidence>
<protein>
    <recommendedName>
        <fullName evidence="1">Ethanolamine ammonia-lyase large subunit</fullName>
        <shortName evidence="1">EAL large subunit</shortName>
        <ecNumber evidence="1">4.3.1.7</ecNumber>
    </recommendedName>
</protein>
<keyword evidence="3" id="KW-1185">Reference proteome</keyword>
<evidence type="ECO:0000313" key="3">
    <source>
        <dbReference type="Proteomes" id="UP001296943"/>
    </source>
</evidence>
<dbReference type="EC" id="4.3.1.7" evidence="1"/>
<keyword evidence="1" id="KW-1283">Bacterial microcompartment</keyword>
<feature type="binding site" evidence="1">
    <location>
        <position position="287"/>
    </location>
    <ligand>
        <name>substrate</name>
    </ligand>
</feature>
<keyword evidence="1" id="KW-0846">Cobalamin</keyword>
<dbReference type="HAMAP" id="MF_00861">
    <property type="entry name" value="EutB"/>
    <property type="match status" value="1"/>
</dbReference>
<feature type="binding site" evidence="1">
    <location>
        <begin position="160"/>
        <end position="162"/>
    </location>
    <ligand>
        <name>substrate</name>
    </ligand>
</feature>
<accession>A0ABS2MWB5</accession>
<comment type="pathway">
    <text evidence="1">Amine and polyamine degradation; ethanolamine degradation.</text>
</comment>
<feature type="binding site" evidence="1">
    <location>
        <position position="193"/>
    </location>
    <ligand>
        <name>substrate</name>
    </ligand>
</feature>
<dbReference type="RefSeq" id="WP_204497610.1">
    <property type="nucleotide sequence ID" value="NZ_JAFBDR010000002.1"/>
</dbReference>
<feature type="binding site" evidence="1">
    <location>
        <position position="295"/>
    </location>
    <ligand>
        <name>adenosylcob(III)alamin</name>
        <dbReference type="ChEBI" id="CHEBI:18408"/>
    </ligand>
</feature>
<comment type="subcellular location">
    <subcellularLocation>
        <location evidence="1">Bacterial microcompartment</location>
    </subcellularLocation>
</comment>
<dbReference type="Gene3D" id="3.20.20.70">
    <property type="entry name" value="Aldolase class I"/>
    <property type="match status" value="1"/>
</dbReference>
<name>A0ABS2MWB5_9BACI</name>
<dbReference type="EMBL" id="JAFBDR010000002">
    <property type="protein sequence ID" value="MBM7570186.1"/>
    <property type="molecule type" value="Genomic_DNA"/>
</dbReference>
<gene>
    <name evidence="1" type="primary">eutB</name>
    <name evidence="2" type="ORF">JOC48_000664</name>
</gene>
<comment type="function">
    <text evidence="1">Catalyzes the deamination of various vicinal amino-alcohols to oxo compounds. Allows this organism to utilize ethanolamine as the sole source of nitrogen and carbon in the presence of vitamin B12.</text>
</comment>
<keyword evidence="1 2" id="KW-0456">Lyase</keyword>
<dbReference type="Proteomes" id="UP001296943">
    <property type="component" value="Unassembled WGS sequence"/>
</dbReference>
<comment type="subunit">
    <text evidence="1">The basic unit is a heterodimer which dimerizes to form tetramers. The heterotetramers trimerize; 6 large subunits form a core ring with 6 small subunits projecting outwards.</text>
</comment>
<dbReference type="PIRSF" id="PIRSF018788">
    <property type="entry name" value="EutB"/>
    <property type="match status" value="1"/>
</dbReference>
<comment type="catalytic activity">
    <reaction evidence="1">
        <text>ethanolamine = acetaldehyde + NH4(+)</text>
        <dbReference type="Rhea" id="RHEA:15313"/>
        <dbReference type="ChEBI" id="CHEBI:15343"/>
        <dbReference type="ChEBI" id="CHEBI:28938"/>
        <dbReference type="ChEBI" id="CHEBI:57603"/>
        <dbReference type="EC" id="4.3.1.7"/>
    </reaction>
</comment>